<comment type="similarity">
    <text evidence="1">Belongs to the ATP-dependent DNA ligase family.</text>
</comment>
<dbReference type="InterPro" id="IPR050191">
    <property type="entry name" value="ATP-dep_DNA_ligase"/>
</dbReference>
<gene>
    <name evidence="5" type="ORF">ERICIII_04863</name>
</gene>
<evidence type="ECO:0000313" key="5">
    <source>
        <dbReference type="EMBL" id="AVF28865.1"/>
    </source>
</evidence>
<dbReference type="CDD" id="cd07906">
    <property type="entry name" value="Adenylation_DNA_ligase_LigD_LigC"/>
    <property type="match status" value="1"/>
</dbReference>
<evidence type="ECO:0000313" key="6">
    <source>
        <dbReference type="Proteomes" id="UP000239833"/>
    </source>
</evidence>
<dbReference type="GO" id="GO:0006310">
    <property type="term" value="P:DNA recombination"/>
    <property type="evidence" value="ECO:0007669"/>
    <property type="project" value="InterPro"/>
</dbReference>
<evidence type="ECO:0000256" key="1">
    <source>
        <dbReference type="ARBA" id="ARBA00007572"/>
    </source>
</evidence>
<comment type="catalytic activity">
    <reaction evidence="3">
        <text>ATP + (deoxyribonucleotide)n-3'-hydroxyl + 5'-phospho-(deoxyribonucleotide)m = (deoxyribonucleotide)n+m + AMP + diphosphate.</text>
        <dbReference type="EC" id="6.5.1.1"/>
    </reaction>
</comment>
<dbReference type="PROSITE" id="PS50160">
    <property type="entry name" value="DNA_LIGASE_A3"/>
    <property type="match status" value="1"/>
</dbReference>
<dbReference type="Pfam" id="PF01068">
    <property type="entry name" value="DNA_ligase_A_M"/>
    <property type="match status" value="1"/>
</dbReference>
<dbReference type="AlphaFoldDB" id="A0A2L1U7H1"/>
<dbReference type="InterPro" id="IPR012310">
    <property type="entry name" value="DNA_ligase_ATP-dep_cent"/>
</dbReference>
<dbReference type="PANTHER" id="PTHR45674:SF4">
    <property type="entry name" value="DNA LIGASE 1"/>
    <property type="match status" value="1"/>
</dbReference>
<dbReference type="RefSeq" id="WP_238142986.1">
    <property type="nucleotide sequence ID" value="NZ_CP019656.1"/>
</dbReference>
<dbReference type="InterPro" id="IPR012340">
    <property type="entry name" value="NA-bd_OB-fold"/>
</dbReference>
<evidence type="ECO:0000259" key="4">
    <source>
        <dbReference type="PROSITE" id="PS50160"/>
    </source>
</evidence>
<dbReference type="EMBL" id="CP019656">
    <property type="protein sequence ID" value="AVF28865.1"/>
    <property type="molecule type" value="Genomic_DNA"/>
</dbReference>
<evidence type="ECO:0000256" key="2">
    <source>
        <dbReference type="ARBA" id="ARBA00022598"/>
    </source>
</evidence>
<keyword evidence="5" id="KW-0614">Plasmid</keyword>
<dbReference type="SUPFAM" id="SSF56091">
    <property type="entry name" value="DNA ligase/mRNA capping enzyme, catalytic domain"/>
    <property type="match status" value="1"/>
</dbReference>
<dbReference type="GO" id="GO:0005524">
    <property type="term" value="F:ATP binding"/>
    <property type="evidence" value="ECO:0007669"/>
    <property type="project" value="InterPro"/>
</dbReference>
<sequence>MFLSPMLLQYAKENLPFNSSNHIAELKLDGIRLIVSHMDRIKLYTRNGNNVTAKFPELVQDSPVPPGTILDGELILTDQNGKPDFEAMMVRFQSRKNKTPATFVAFDILRYRGIDVTGLPLMKRKELLAEAFQETDRYKLIQIANGQTMDYFEIVKQNGLEGIVIKDKDSKYEVNRRSWNWQKVINWTYAEICISGFRKKDFGWLACIENEDGQLRPAGIIELGVTPEHKKAFNSVRGRLIYKEDKHFVYMEPILRAKVKTRNWTKNGMLRSPIFMEFII</sequence>
<geneLocation type="plasmid" evidence="5">
    <name>unnamed1</name>
</geneLocation>
<protein>
    <submittedName>
        <fullName evidence="5">ATP-dependent DNA ligase-like protein</fullName>
    </submittedName>
</protein>
<dbReference type="Gene3D" id="3.30.1490.70">
    <property type="match status" value="1"/>
</dbReference>
<dbReference type="GO" id="GO:0003910">
    <property type="term" value="F:DNA ligase (ATP) activity"/>
    <property type="evidence" value="ECO:0007669"/>
    <property type="project" value="UniProtKB-EC"/>
</dbReference>
<dbReference type="GO" id="GO:0006281">
    <property type="term" value="P:DNA repair"/>
    <property type="evidence" value="ECO:0007669"/>
    <property type="project" value="InterPro"/>
</dbReference>
<proteinExistence type="inferred from homology"/>
<dbReference type="Gene3D" id="3.30.470.30">
    <property type="entry name" value="DNA ligase/mRNA capping enzyme"/>
    <property type="match status" value="1"/>
</dbReference>
<reference evidence="6" key="1">
    <citation type="submission" date="2017-02" db="EMBL/GenBank/DDBJ databases">
        <title>Delineation of Paenibacillus larvae strains originating from foulbrood outbreaks.</title>
        <authorList>
            <person name="Beims H."/>
            <person name="Bunk B."/>
            <person name="Sproeer C."/>
            <person name="Mohr K.I."/>
            <person name="Pradella S."/>
            <person name="Guenther G."/>
            <person name="Rohde M."/>
            <person name="von der Ohe W."/>
            <person name="Steinert M."/>
        </authorList>
    </citation>
    <scope>NUCLEOTIDE SEQUENCE [LARGE SCALE GENOMIC DNA]</scope>
    <source>
        <strain evidence="6">Eric_III</strain>
        <plasmid evidence="6">Plasmid unnamed1</plasmid>
    </source>
</reference>
<dbReference type="SUPFAM" id="SSF50249">
    <property type="entry name" value="Nucleic acid-binding proteins"/>
    <property type="match status" value="1"/>
</dbReference>
<dbReference type="Proteomes" id="UP000239833">
    <property type="component" value="Plasmid unnamed1"/>
</dbReference>
<dbReference type="PANTHER" id="PTHR45674">
    <property type="entry name" value="DNA LIGASE 1/3 FAMILY MEMBER"/>
    <property type="match status" value="1"/>
</dbReference>
<organism evidence="5 6">
    <name type="scientific">Paenibacillus larvae subsp. larvae</name>
    <dbReference type="NCBI Taxonomy" id="147375"/>
    <lineage>
        <taxon>Bacteria</taxon>
        <taxon>Bacillati</taxon>
        <taxon>Bacillota</taxon>
        <taxon>Bacilli</taxon>
        <taxon>Bacillales</taxon>
        <taxon>Paenibacillaceae</taxon>
        <taxon>Paenibacillus</taxon>
    </lineage>
</organism>
<accession>A0A2L1U7H1</accession>
<evidence type="ECO:0000256" key="3">
    <source>
        <dbReference type="ARBA" id="ARBA00034003"/>
    </source>
</evidence>
<keyword evidence="2 5" id="KW-0436">Ligase</keyword>
<name>A0A2L1U7H1_9BACL</name>
<feature type="domain" description="ATP-dependent DNA ligase family profile" evidence="4">
    <location>
        <begin position="94"/>
        <end position="184"/>
    </location>
</feature>